<dbReference type="OMA" id="SGKGFMP"/>
<evidence type="ECO:0000256" key="2">
    <source>
        <dbReference type="PROSITE-ProRule" id="PRU00285"/>
    </source>
</evidence>
<dbReference type="JaponicusDB" id="SJAG_03815"/>
<dbReference type="InterPro" id="IPR002068">
    <property type="entry name" value="A-crystallin/Hsp20_dom"/>
</dbReference>
<sequence length="143" mass="15946">MSLRPFFSFPSAFDDVFSDYLSYSPKIQNRNNEAGTLSPALDVHEGKDTVAIDVELPGVSKDNVQVHYDNGKLTVSGEVVNERKSEEEGHRWSERRFGSFSRTITVPAKVDPERIEASFSNGLLSIVLPKVDKTATTKKIDIK</sequence>
<evidence type="ECO:0000259" key="4">
    <source>
        <dbReference type="PROSITE" id="PS01031"/>
    </source>
</evidence>
<dbReference type="AlphaFoldDB" id="B6K549"/>
<dbReference type="Pfam" id="PF00011">
    <property type="entry name" value="HSP20"/>
    <property type="match status" value="1"/>
</dbReference>
<proteinExistence type="inferred from homology"/>
<dbReference type="STRING" id="402676.B6K549"/>
<dbReference type="SUPFAM" id="SSF49764">
    <property type="entry name" value="HSP20-like chaperones"/>
    <property type="match status" value="1"/>
</dbReference>
<keyword evidence="1" id="KW-0346">Stress response</keyword>
<name>B6K549_SCHJY</name>
<dbReference type="CDD" id="cd06464">
    <property type="entry name" value="ACD_sHsps-like"/>
    <property type="match status" value="1"/>
</dbReference>
<dbReference type="RefSeq" id="XP_002174946.1">
    <property type="nucleotide sequence ID" value="XM_002174910.2"/>
</dbReference>
<dbReference type="HOGENOM" id="CLU_046737_8_4_1"/>
<keyword evidence="6" id="KW-1185">Reference proteome</keyword>
<dbReference type="GeneID" id="7050457"/>
<evidence type="ECO:0000313" key="6">
    <source>
        <dbReference type="Proteomes" id="UP000001744"/>
    </source>
</evidence>
<feature type="domain" description="SHSP" evidence="4">
    <location>
        <begin position="32"/>
        <end position="143"/>
    </location>
</feature>
<dbReference type="eggNOG" id="KOG0710">
    <property type="taxonomic scope" value="Eukaryota"/>
</dbReference>
<accession>B6K549</accession>
<dbReference type="VEuPathDB" id="FungiDB:SJAG_03815"/>
<protein>
    <submittedName>
        <fullName evidence="5">Hsp16-like protein</fullName>
    </submittedName>
</protein>
<organism evidence="5 6">
    <name type="scientific">Schizosaccharomyces japonicus (strain yFS275 / FY16936)</name>
    <name type="common">Fission yeast</name>
    <dbReference type="NCBI Taxonomy" id="402676"/>
    <lineage>
        <taxon>Eukaryota</taxon>
        <taxon>Fungi</taxon>
        <taxon>Dikarya</taxon>
        <taxon>Ascomycota</taxon>
        <taxon>Taphrinomycotina</taxon>
        <taxon>Schizosaccharomycetes</taxon>
        <taxon>Schizosaccharomycetales</taxon>
        <taxon>Schizosaccharomycetaceae</taxon>
        <taxon>Schizosaccharomyces</taxon>
    </lineage>
</organism>
<dbReference type="InterPro" id="IPR031107">
    <property type="entry name" value="Small_HSP"/>
</dbReference>
<evidence type="ECO:0000256" key="3">
    <source>
        <dbReference type="RuleBase" id="RU003616"/>
    </source>
</evidence>
<dbReference type="OrthoDB" id="5511210at2759"/>
<dbReference type="Gene3D" id="2.60.40.790">
    <property type="match status" value="1"/>
</dbReference>
<comment type="similarity">
    <text evidence="2 3">Belongs to the small heat shock protein (HSP20) family.</text>
</comment>
<gene>
    <name evidence="5" type="ORF">SJAG_03815</name>
</gene>
<dbReference type="PROSITE" id="PS01031">
    <property type="entry name" value="SHSP"/>
    <property type="match status" value="1"/>
</dbReference>
<evidence type="ECO:0000256" key="1">
    <source>
        <dbReference type="ARBA" id="ARBA00023016"/>
    </source>
</evidence>
<dbReference type="Proteomes" id="UP000001744">
    <property type="component" value="Unassembled WGS sequence"/>
</dbReference>
<dbReference type="PANTHER" id="PTHR11527">
    <property type="entry name" value="HEAT-SHOCK PROTEIN 20 FAMILY MEMBER"/>
    <property type="match status" value="1"/>
</dbReference>
<dbReference type="InterPro" id="IPR008978">
    <property type="entry name" value="HSP20-like_chaperone"/>
</dbReference>
<reference evidence="5 6" key="1">
    <citation type="journal article" date="2011" name="Science">
        <title>Comparative functional genomics of the fission yeasts.</title>
        <authorList>
            <person name="Rhind N."/>
            <person name="Chen Z."/>
            <person name="Yassour M."/>
            <person name="Thompson D.A."/>
            <person name="Haas B.J."/>
            <person name="Habib N."/>
            <person name="Wapinski I."/>
            <person name="Roy S."/>
            <person name="Lin M.F."/>
            <person name="Heiman D.I."/>
            <person name="Young S.K."/>
            <person name="Furuya K."/>
            <person name="Guo Y."/>
            <person name="Pidoux A."/>
            <person name="Chen H.M."/>
            <person name="Robbertse B."/>
            <person name="Goldberg J.M."/>
            <person name="Aoki K."/>
            <person name="Bayne E.H."/>
            <person name="Berlin A.M."/>
            <person name="Desjardins C.A."/>
            <person name="Dobbs E."/>
            <person name="Dukaj L."/>
            <person name="Fan L."/>
            <person name="FitzGerald M.G."/>
            <person name="French C."/>
            <person name="Gujja S."/>
            <person name="Hansen K."/>
            <person name="Keifenheim D."/>
            <person name="Levin J.Z."/>
            <person name="Mosher R.A."/>
            <person name="Mueller C.A."/>
            <person name="Pfiffner J."/>
            <person name="Priest M."/>
            <person name="Russ C."/>
            <person name="Smialowska A."/>
            <person name="Swoboda P."/>
            <person name="Sykes S.M."/>
            <person name="Vaughn M."/>
            <person name="Vengrova S."/>
            <person name="Yoder R."/>
            <person name="Zeng Q."/>
            <person name="Allshire R."/>
            <person name="Baulcombe D."/>
            <person name="Birren B.W."/>
            <person name="Brown W."/>
            <person name="Ekwall K."/>
            <person name="Kellis M."/>
            <person name="Leatherwood J."/>
            <person name="Levin H."/>
            <person name="Margalit H."/>
            <person name="Martienssen R."/>
            <person name="Nieduszynski C.A."/>
            <person name="Spatafora J.W."/>
            <person name="Friedman N."/>
            <person name="Dalgaard J.Z."/>
            <person name="Baumann P."/>
            <person name="Niki H."/>
            <person name="Regev A."/>
            <person name="Nusbaum C."/>
        </authorList>
    </citation>
    <scope>NUCLEOTIDE SEQUENCE [LARGE SCALE GENOMIC DNA]</scope>
    <source>
        <strain evidence="6">yFS275 / FY16936</strain>
    </source>
</reference>
<dbReference type="EMBL" id="KE651167">
    <property type="protein sequence ID" value="EEB08653.1"/>
    <property type="molecule type" value="Genomic_DNA"/>
</dbReference>
<evidence type="ECO:0000313" key="5">
    <source>
        <dbReference type="EMBL" id="EEB08653.1"/>
    </source>
</evidence>